<dbReference type="GeneID" id="303559123"/>
<gene>
    <name evidence="1" type="ORF">CP523_00345</name>
    <name evidence="2" type="ORF">NH397_08625</name>
</gene>
<evidence type="ECO:0000313" key="3">
    <source>
        <dbReference type="Proteomes" id="UP000280586"/>
    </source>
</evidence>
<proteinExistence type="predicted"/>
<sequence>MFEFRDILIKQFFNFQVVRNIPGEMLIKFPNYIDCKFEKYNIILEEGIKLLKGIKSIQFDYSRNLIGINYNIKKMDSKILLYWIKIVIETLVDNSTFIEKNFNVDIDIIILKVKSDLLIKRNKFN</sequence>
<dbReference type="Proteomes" id="UP001055437">
    <property type="component" value="Chromosome"/>
</dbReference>
<organism evidence="1 3">
    <name type="scientific">Clostridium septicum</name>
    <dbReference type="NCBI Taxonomy" id="1504"/>
    <lineage>
        <taxon>Bacteria</taxon>
        <taxon>Bacillati</taxon>
        <taxon>Bacillota</taxon>
        <taxon>Clostridia</taxon>
        <taxon>Eubacteriales</taxon>
        <taxon>Clostridiaceae</taxon>
        <taxon>Clostridium</taxon>
    </lineage>
</organism>
<dbReference type="EMBL" id="CP023671">
    <property type="protein sequence ID" value="AYE33007.1"/>
    <property type="molecule type" value="Genomic_DNA"/>
</dbReference>
<protein>
    <submittedName>
        <fullName evidence="1">Uncharacterized protein</fullName>
    </submittedName>
</protein>
<dbReference type="Proteomes" id="UP000280586">
    <property type="component" value="Chromosome"/>
</dbReference>
<reference evidence="1 3" key="1">
    <citation type="submission" date="2017-09" db="EMBL/GenBank/DDBJ databases">
        <authorList>
            <person name="Thomas P."/>
            <person name="Seyboldt C."/>
        </authorList>
    </citation>
    <scope>NUCLEOTIDE SEQUENCE [LARGE SCALE GENOMIC DNA]</scope>
    <source>
        <strain evidence="1 3">DSM 7534</strain>
    </source>
</reference>
<dbReference type="RefSeq" id="WP_066678136.1">
    <property type="nucleotide sequence ID" value="NZ_CABMIZ010000037.1"/>
</dbReference>
<evidence type="ECO:0000313" key="1">
    <source>
        <dbReference type="EMBL" id="AYE33007.1"/>
    </source>
</evidence>
<dbReference type="KEGG" id="csep:CP523_00345"/>
<reference evidence="2" key="2">
    <citation type="submission" date="2022-06" db="EMBL/GenBank/DDBJ databases">
        <authorList>
            <person name="Holder M.E."/>
            <person name="Ajami N.J."/>
            <person name="Petrosino J.F."/>
        </authorList>
    </citation>
    <scope>NUCLEOTIDE SEQUENCE</scope>
    <source>
        <strain evidence="2">RMA 8861</strain>
    </source>
</reference>
<name>A0A9N7JJP2_CLOSE</name>
<dbReference type="OrthoDB" id="1937166at2"/>
<dbReference type="AlphaFoldDB" id="A0A9N7JJP2"/>
<accession>A0A9N7JJP2</accession>
<dbReference type="EMBL" id="CP099799">
    <property type="protein sequence ID" value="USR99570.1"/>
    <property type="molecule type" value="Genomic_DNA"/>
</dbReference>
<keyword evidence="4" id="KW-1185">Reference proteome</keyword>
<evidence type="ECO:0000313" key="4">
    <source>
        <dbReference type="Proteomes" id="UP001055437"/>
    </source>
</evidence>
<evidence type="ECO:0000313" key="2">
    <source>
        <dbReference type="EMBL" id="USR99570.1"/>
    </source>
</evidence>